<dbReference type="PRINTS" id="PR00619">
    <property type="entry name" value="GATAZNFINGER"/>
</dbReference>
<dbReference type="PANTHER" id="PTHR10071:SF281">
    <property type="entry name" value="BOX A-BINDING FACTOR-RELATED"/>
    <property type="match status" value="1"/>
</dbReference>
<dbReference type="InterPro" id="IPR039355">
    <property type="entry name" value="Transcription_factor_GATA"/>
</dbReference>
<evidence type="ECO:0000259" key="8">
    <source>
        <dbReference type="PROSITE" id="PS50114"/>
    </source>
</evidence>
<evidence type="ECO:0000256" key="7">
    <source>
        <dbReference type="SAM" id="MobiDB-lite"/>
    </source>
</evidence>
<dbReference type="GO" id="GO:0045944">
    <property type="term" value="P:positive regulation of transcription by RNA polymerase II"/>
    <property type="evidence" value="ECO:0007669"/>
    <property type="project" value="TreeGrafter"/>
</dbReference>
<dbReference type="PANTHER" id="PTHR10071">
    <property type="entry name" value="TRANSCRIPTION FACTOR GATA FAMILY MEMBER"/>
    <property type="match status" value="1"/>
</dbReference>
<feature type="region of interest" description="Disordered" evidence="7">
    <location>
        <begin position="233"/>
        <end position="252"/>
    </location>
</feature>
<feature type="domain" description="GATA-type" evidence="8">
    <location>
        <begin position="243"/>
        <end position="296"/>
    </location>
</feature>
<keyword evidence="5" id="KW-0539">Nucleus</keyword>
<dbReference type="GO" id="GO:0000981">
    <property type="term" value="F:DNA-binding transcription factor activity, RNA polymerase II-specific"/>
    <property type="evidence" value="ECO:0007669"/>
    <property type="project" value="TreeGrafter"/>
</dbReference>
<evidence type="ECO:0000256" key="3">
    <source>
        <dbReference type="ARBA" id="ARBA00022771"/>
    </source>
</evidence>
<dbReference type="Gene3D" id="3.30.50.10">
    <property type="entry name" value="Erythroid Transcription Factor GATA-1, subunit A"/>
    <property type="match status" value="2"/>
</dbReference>
<dbReference type="PROSITE" id="PS00344">
    <property type="entry name" value="GATA_ZN_FINGER_1"/>
    <property type="match status" value="1"/>
</dbReference>
<dbReference type="CDD" id="cd00202">
    <property type="entry name" value="ZnF_GATA"/>
    <property type="match status" value="2"/>
</dbReference>
<accession>A0AAD7DS17</accession>
<feature type="compositionally biased region" description="Low complexity" evidence="7">
    <location>
        <begin position="153"/>
        <end position="179"/>
    </location>
</feature>
<dbReference type="GO" id="GO:0000978">
    <property type="term" value="F:RNA polymerase II cis-regulatory region sequence-specific DNA binding"/>
    <property type="evidence" value="ECO:0007669"/>
    <property type="project" value="TreeGrafter"/>
</dbReference>
<reference evidence="9" key="1">
    <citation type="submission" date="2023-03" db="EMBL/GenBank/DDBJ databases">
        <title>Massive genome expansion in bonnet fungi (Mycena s.s.) driven by repeated elements and novel gene families across ecological guilds.</title>
        <authorList>
            <consortium name="Lawrence Berkeley National Laboratory"/>
            <person name="Harder C.B."/>
            <person name="Miyauchi S."/>
            <person name="Viragh M."/>
            <person name="Kuo A."/>
            <person name="Thoen E."/>
            <person name="Andreopoulos B."/>
            <person name="Lu D."/>
            <person name="Skrede I."/>
            <person name="Drula E."/>
            <person name="Henrissat B."/>
            <person name="Morin E."/>
            <person name="Kohler A."/>
            <person name="Barry K."/>
            <person name="LaButti K."/>
            <person name="Morin E."/>
            <person name="Salamov A."/>
            <person name="Lipzen A."/>
            <person name="Mereny Z."/>
            <person name="Hegedus B."/>
            <person name="Baldrian P."/>
            <person name="Stursova M."/>
            <person name="Weitz H."/>
            <person name="Taylor A."/>
            <person name="Grigoriev I.V."/>
            <person name="Nagy L.G."/>
            <person name="Martin F."/>
            <person name="Kauserud H."/>
        </authorList>
    </citation>
    <scope>NUCLEOTIDE SEQUENCE</scope>
    <source>
        <strain evidence="9">CBHHK067</strain>
    </source>
</reference>
<dbReference type="InterPro" id="IPR013088">
    <property type="entry name" value="Znf_NHR/GATA"/>
</dbReference>
<evidence type="ECO:0000313" key="9">
    <source>
        <dbReference type="EMBL" id="KAJ7697829.1"/>
    </source>
</evidence>
<proteinExistence type="predicted"/>
<feature type="region of interest" description="Disordered" evidence="7">
    <location>
        <begin position="1"/>
        <end position="104"/>
    </location>
</feature>
<feature type="domain" description="GATA-type" evidence="8">
    <location>
        <begin position="187"/>
        <end position="226"/>
    </location>
</feature>
<keyword evidence="2" id="KW-0479">Metal-binding</keyword>
<dbReference type="GO" id="GO:0005634">
    <property type="term" value="C:nucleus"/>
    <property type="evidence" value="ECO:0007669"/>
    <property type="project" value="UniProtKB-SubCell"/>
</dbReference>
<feature type="compositionally biased region" description="Low complexity" evidence="7">
    <location>
        <begin position="9"/>
        <end position="26"/>
    </location>
</feature>
<dbReference type="Pfam" id="PF00320">
    <property type="entry name" value="GATA"/>
    <property type="match status" value="2"/>
</dbReference>
<dbReference type="SUPFAM" id="SSF57716">
    <property type="entry name" value="Glucocorticoid receptor-like (DNA-binding domain)"/>
    <property type="match status" value="2"/>
</dbReference>
<dbReference type="SMART" id="SM00401">
    <property type="entry name" value="ZnF_GATA"/>
    <property type="match status" value="2"/>
</dbReference>
<organism evidence="9 10">
    <name type="scientific">Mycena rosella</name>
    <name type="common">Pink bonnet</name>
    <name type="synonym">Agaricus rosellus</name>
    <dbReference type="NCBI Taxonomy" id="1033263"/>
    <lineage>
        <taxon>Eukaryota</taxon>
        <taxon>Fungi</taxon>
        <taxon>Dikarya</taxon>
        <taxon>Basidiomycota</taxon>
        <taxon>Agaricomycotina</taxon>
        <taxon>Agaricomycetes</taxon>
        <taxon>Agaricomycetidae</taxon>
        <taxon>Agaricales</taxon>
        <taxon>Marasmiineae</taxon>
        <taxon>Mycenaceae</taxon>
        <taxon>Mycena</taxon>
    </lineage>
</organism>
<keyword evidence="10" id="KW-1185">Reference proteome</keyword>
<feature type="compositionally biased region" description="Acidic residues" evidence="7">
    <location>
        <begin position="233"/>
        <end position="243"/>
    </location>
</feature>
<name>A0AAD7DS17_MYCRO</name>
<evidence type="ECO:0000256" key="2">
    <source>
        <dbReference type="ARBA" id="ARBA00022723"/>
    </source>
</evidence>
<dbReference type="InterPro" id="IPR000679">
    <property type="entry name" value="Znf_GATA"/>
</dbReference>
<evidence type="ECO:0000256" key="5">
    <source>
        <dbReference type="ARBA" id="ARBA00023242"/>
    </source>
</evidence>
<evidence type="ECO:0000256" key="1">
    <source>
        <dbReference type="ARBA" id="ARBA00004123"/>
    </source>
</evidence>
<dbReference type="GO" id="GO:0000122">
    <property type="term" value="P:negative regulation of transcription by RNA polymerase II"/>
    <property type="evidence" value="ECO:0007669"/>
    <property type="project" value="TreeGrafter"/>
</dbReference>
<feature type="region of interest" description="Disordered" evidence="7">
    <location>
        <begin position="146"/>
        <end position="179"/>
    </location>
</feature>
<dbReference type="EMBL" id="JARKIE010000028">
    <property type="protein sequence ID" value="KAJ7697829.1"/>
    <property type="molecule type" value="Genomic_DNA"/>
</dbReference>
<sequence>MSDPRRYHSASSSGSSSNYPRSSYSSLADAGMSYPRTNQSNPSGAYYGGAMPPTQMYPPTSNGRGNPSPHPSTYQQGYGSQPYGMPGPPISPDSPLNGYSFNTQYPNTSYNPNTAYPTSNTQWAGSQAAPFAPGSYDMLMASLATPTGPSHTSPYGASPSAYAAHPSSQYAPPSSSPHAPDASCGVKQCYHCHATTTPLWRRDPVTQRTLCNACGLYLQQRHALRPQELIDAEQDDSDEEEGPGDGPECSHCHTRQTSVWRRNKEGDQVCNACGVYQRLRGKERPLSLKRNKIKPRAKHPQT</sequence>
<protein>
    <recommendedName>
        <fullName evidence="8">GATA-type domain-containing protein</fullName>
    </recommendedName>
</protein>
<evidence type="ECO:0000256" key="4">
    <source>
        <dbReference type="ARBA" id="ARBA00022833"/>
    </source>
</evidence>
<gene>
    <name evidence="9" type="ORF">B0H17DRAFT_1130108</name>
</gene>
<dbReference type="PROSITE" id="PS50114">
    <property type="entry name" value="GATA_ZN_FINGER_2"/>
    <property type="match status" value="2"/>
</dbReference>
<evidence type="ECO:0000256" key="6">
    <source>
        <dbReference type="PROSITE-ProRule" id="PRU00094"/>
    </source>
</evidence>
<comment type="caution">
    <text evidence="9">The sequence shown here is derived from an EMBL/GenBank/DDBJ whole genome shotgun (WGS) entry which is preliminary data.</text>
</comment>
<comment type="subcellular location">
    <subcellularLocation>
        <location evidence="1">Nucleus</location>
    </subcellularLocation>
</comment>
<keyword evidence="3 6" id="KW-0863">Zinc-finger</keyword>
<feature type="compositionally biased region" description="Polar residues" evidence="7">
    <location>
        <begin position="57"/>
        <end position="79"/>
    </location>
</feature>
<evidence type="ECO:0000313" key="10">
    <source>
        <dbReference type="Proteomes" id="UP001221757"/>
    </source>
</evidence>
<dbReference type="GO" id="GO:0008270">
    <property type="term" value="F:zinc ion binding"/>
    <property type="evidence" value="ECO:0007669"/>
    <property type="project" value="UniProtKB-KW"/>
</dbReference>
<keyword evidence="4" id="KW-0862">Zinc</keyword>
<dbReference type="Proteomes" id="UP001221757">
    <property type="component" value="Unassembled WGS sequence"/>
</dbReference>
<dbReference type="AlphaFoldDB" id="A0AAD7DS17"/>